<evidence type="ECO:0000313" key="1">
    <source>
        <dbReference type="EMBL" id="KGR91339.1"/>
    </source>
</evidence>
<organism evidence="1 2">
    <name type="scientific">Ureibacillus massiliensis 4400831 = CIP 108448 = CCUG 49529</name>
    <dbReference type="NCBI Taxonomy" id="1211035"/>
    <lineage>
        <taxon>Bacteria</taxon>
        <taxon>Bacillati</taxon>
        <taxon>Bacillota</taxon>
        <taxon>Bacilli</taxon>
        <taxon>Bacillales</taxon>
        <taxon>Caryophanaceae</taxon>
        <taxon>Ureibacillus</taxon>
    </lineage>
</organism>
<proteinExistence type="predicted"/>
<dbReference type="Proteomes" id="UP000030595">
    <property type="component" value="Unassembled WGS sequence"/>
</dbReference>
<dbReference type="AlphaFoldDB" id="A0A0A3J2W0"/>
<evidence type="ECO:0000313" key="2">
    <source>
        <dbReference type="Proteomes" id="UP000030595"/>
    </source>
</evidence>
<protein>
    <submittedName>
        <fullName evidence="1">Uncharacterized protein</fullName>
    </submittedName>
</protein>
<accession>A0A0A3J2W0</accession>
<comment type="caution">
    <text evidence="1">The sequence shown here is derived from an EMBL/GenBank/DDBJ whole genome shotgun (WGS) entry which is preliminary data.</text>
</comment>
<gene>
    <name evidence="1" type="ORF">CD30_06890</name>
</gene>
<dbReference type="RefSeq" id="WP_036174255.1">
    <property type="nucleotide sequence ID" value="NZ_AVCZ01000008.1"/>
</dbReference>
<keyword evidence="2" id="KW-1185">Reference proteome</keyword>
<name>A0A0A3J2W0_9BACL</name>
<sequence length="66" mass="7888">MKKKKQRREKYKEIESEGYFACIAGYTSSGFEYGVTHEKLEEMLEVDDQYYESKSDKIIKKSDFPF</sequence>
<reference evidence="1 2" key="1">
    <citation type="submission" date="2014-02" db="EMBL/GenBank/DDBJ databases">
        <title>Draft genome sequence of Lysinibacillus massiliensis CCUG 49529.</title>
        <authorList>
            <person name="Zhang F."/>
            <person name="Wang G."/>
            <person name="Zhang L."/>
        </authorList>
    </citation>
    <scope>NUCLEOTIDE SEQUENCE [LARGE SCALE GENOMIC DNA]</scope>
    <source>
        <strain evidence="1 2">CCUG 49529</strain>
    </source>
</reference>
<dbReference type="EMBL" id="JPVQ01000008">
    <property type="protein sequence ID" value="KGR91339.1"/>
    <property type="molecule type" value="Genomic_DNA"/>
</dbReference>